<dbReference type="PROSITE" id="PS51257">
    <property type="entry name" value="PROKAR_LIPOPROTEIN"/>
    <property type="match status" value="1"/>
</dbReference>
<sequence>MKRILLEVLILGGLLLFMSSCAATQPRDEGEMMPAFNADPRLGIIIIEGSAAAKIDFYDQADRLIESWNEKGANPSLVYNGRTKVRGYKHKLEYGEYRIEILPFYYPSQFYPQVRNLAELPRPSNWISVNRNPTDYYDYEYTKRHWGWILRIYTGDIPQNHYQSPLIDIRGTGIMEDAVEWLRRR</sequence>
<organism evidence="2 3">
    <name type="scientific">Candidatus Wolfebacteria bacterium GW2011_GWB1_41_12</name>
    <dbReference type="NCBI Taxonomy" id="1619006"/>
    <lineage>
        <taxon>Bacteria</taxon>
        <taxon>Candidatus Wolfeibacteriota</taxon>
    </lineage>
</organism>
<feature type="signal peptide" evidence="1">
    <location>
        <begin position="1"/>
        <end position="22"/>
    </location>
</feature>
<accession>A0A0G0WXV1</accession>
<proteinExistence type="predicted"/>
<name>A0A0G0WXV1_9BACT</name>
<feature type="chain" id="PRO_5002535230" description="Lipoprotein" evidence="1">
    <location>
        <begin position="23"/>
        <end position="185"/>
    </location>
</feature>
<keyword evidence="1" id="KW-0732">Signal</keyword>
<evidence type="ECO:0000313" key="3">
    <source>
        <dbReference type="Proteomes" id="UP000033918"/>
    </source>
</evidence>
<evidence type="ECO:0000256" key="1">
    <source>
        <dbReference type="SAM" id="SignalP"/>
    </source>
</evidence>
<reference evidence="2 3" key="1">
    <citation type="journal article" date="2015" name="Nature">
        <title>rRNA introns, odd ribosomes, and small enigmatic genomes across a large radiation of phyla.</title>
        <authorList>
            <person name="Brown C.T."/>
            <person name="Hug L.A."/>
            <person name="Thomas B.C."/>
            <person name="Sharon I."/>
            <person name="Castelle C.J."/>
            <person name="Singh A."/>
            <person name="Wilkins M.J."/>
            <person name="Williams K.H."/>
            <person name="Banfield J.F."/>
        </authorList>
    </citation>
    <scope>NUCLEOTIDE SEQUENCE [LARGE SCALE GENOMIC DNA]</scope>
</reference>
<dbReference type="AlphaFoldDB" id="A0A0G0WXV1"/>
<protein>
    <recommendedName>
        <fullName evidence="4">Lipoprotein</fullName>
    </recommendedName>
</protein>
<gene>
    <name evidence="2" type="ORF">UU38_C0001G0137</name>
</gene>
<evidence type="ECO:0000313" key="2">
    <source>
        <dbReference type="EMBL" id="KKR89235.1"/>
    </source>
</evidence>
<dbReference type="EMBL" id="LCAK01000001">
    <property type="protein sequence ID" value="KKR89235.1"/>
    <property type="molecule type" value="Genomic_DNA"/>
</dbReference>
<comment type="caution">
    <text evidence="2">The sequence shown here is derived from an EMBL/GenBank/DDBJ whole genome shotgun (WGS) entry which is preliminary data.</text>
</comment>
<dbReference type="Proteomes" id="UP000033918">
    <property type="component" value="Unassembled WGS sequence"/>
</dbReference>
<evidence type="ECO:0008006" key="4">
    <source>
        <dbReference type="Google" id="ProtNLM"/>
    </source>
</evidence>